<dbReference type="AlphaFoldDB" id="A0A0W0REM8"/>
<proteinExistence type="predicted"/>
<evidence type="ECO:0000313" key="1">
    <source>
        <dbReference type="EMBL" id="KTC69549.1"/>
    </source>
</evidence>
<evidence type="ECO:0000313" key="2">
    <source>
        <dbReference type="Proteomes" id="UP000054695"/>
    </source>
</evidence>
<dbReference type="PATRIC" id="fig|447.4.peg.3270"/>
<comment type="caution">
    <text evidence="1">The sequence shown here is derived from an EMBL/GenBank/DDBJ whole genome shotgun (WGS) entry which is preliminary data.</text>
</comment>
<keyword evidence="2" id="KW-1185">Reference proteome</keyword>
<sequence length="71" mass="8524">MNQLIASSIFDLIPPDEEEKNLFEFCRQKNDSEHIDMEEEFYLEFLASINKKEVLHLHYMEKQSPFLISET</sequence>
<protein>
    <submittedName>
        <fullName evidence="1">Uncharacterized protein</fullName>
    </submittedName>
</protein>
<dbReference type="RefSeq" id="WP_058460627.1">
    <property type="nucleotide sequence ID" value="NZ_CAAAIY010000040.1"/>
</dbReference>
<dbReference type="STRING" id="447.Lboz_3065"/>
<dbReference type="Proteomes" id="UP000054695">
    <property type="component" value="Unassembled WGS sequence"/>
</dbReference>
<reference evidence="1 2" key="1">
    <citation type="submission" date="2015-11" db="EMBL/GenBank/DDBJ databases">
        <title>Genomic analysis of 38 Legionella species identifies large and diverse effector repertoires.</title>
        <authorList>
            <person name="Burstein D."/>
            <person name="Amaro F."/>
            <person name="Zusman T."/>
            <person name="Lifshitz Z."/>
            <person name="Cohen O."/>
            <person name="Gilbert J.A."/>
            <person name="Pupko T."/>
            <person name="Shuman H.A."/>
            <person name="Segal G."/>
        </authorList>
    </citation>
    <scope>NUCLEOTIDE SEQUENCE [LARGE SCALE GENOMIC DNA]</scope>
    <source>
        <strain evidence="1 2">WIGA</strain>
    </source>
</reference>
<accession>A0A0W0REM8</accession>
<gene>
    <name evidence="1" type="ORF">Lboz_3065</name>
</gene>
<organism evidence="1 2">
    <name type="scientific">Legionella bozemanae</name>
    <name type="common">Fluoribacter bozemanae</name>
    <dbReference type="NCBI Taxonomy" id="447"/>
    <lineage>
        <taxon>Bacteria</taxon>
        <taxon>Pseudomonadati</taxon>
        <taxon>Pseudomonadota</taxon>
        <taxon>Gammaproteobacteria</taxon>
        <taxon>Legionellales</taxon>
        <taxon>Legionellaceae</taxon>
        <taxon>Legionella</taxon>
    </lineage>
</organism>
<name>A0A0W0REM8_LEGBO</name>
<dbReference type="EMBL" id="LNXU01000045">
    <property type="protein sequence ID" value="KTC69549.1"/>
    <property type="molecule type" value="Genomic_DNA"/>
</dbReference>